<dbReference type="PANTHER" id="PTHR30480:SF13">
    <property type="entry name" value="BETA-HEXOSAMINIDASE"/>
    <property type="match status" value="1"/>
</dbReference>
<dbReference type="RefSeq" id="WP_066774103.1">
    <property type="nucleotide sequence ID" value="NZ_CP013244.1"/>
</dbReference>
<feature type="domain" description="Glycoside hydrolase family 3 N-terminal" evidence="6">
    <location>
        <begin position="30"/>
        <end position="292"/>
    </location>
</feature>
<dbReference type="Gene3D" id="3.20.20.300">
    <property type="entry name" value="Glycoside hydrolase, family 3, N-terminal domain"/>
    <property type="match status" value="1"/>
</dbReference>
<name>A0A1B1AMA7_9PROT</name>
<dbReference type="GO" id="GO:0005975">
    <property type="term" value="P:carbohydrate metabolic process"/>
    <property type="evidence" value="ECO:0007669"/>
    <property type="project" value="InterPro"/>
</dbReference>
<dbReference type="STRING" id="1759059.ATE48_18275"/>
<evidence type="ECO:0000259" key="6">
    <source>
        <dbReference type="Pfam" id="PF00933"/>
    </source>
</evidence>
<dbReference type="EMBL" id="CP013244">
    <property type="protein sequence ID" value="ANP47708.1"/>
    <property type="molecule type" value="Genomic_DNA"/>
</dbReference>
<comment type="similarity">
    <text evidence="2">Belongs to the glycosyl hydrolase 3 family.</text>
</comment>
<dbReference type="InterPro" id="IPR050226">
    <property type="entry name" value="NagZ_Beta-hexosaminidase"/>
</dbReference>
<dbReference type="InterPro" id="IPR001764">
    <property type="entry name" value="Glyco_hydro_3_N"/>
</dbReference>
<dbReference type="InterPro" id="IPR017853">
    <property type="entry name" value="GH"/>
</dbReference>
<dbReference type="NCBIfam" id="NF003740">
    <property type="entry name" value="PRK05337.1"/>
    <property type="match status" value="1"/>
</dbReference>
<evidence type="ECO:0000256" key="1">
    <source>
        <dbReference type="ARBA" id="ARBA00001231"/>
    </source>
</evidence>
<dbReference type="PANTHER" id="PTHR30480">
    <property type="entry name" value="BETA-HEXOSAMINIDASE-RELATED"/>
    <property type="match status" value="1"/>
</dbReference>
<dbReference type="PROSITE" id="PS00775">
    <property type="entry name" value="GLYCOSYL_HYDROL_F3"/>
    <property type="match status" value="1"/>
</dbReference>
<protein>
    <recommendedName>
        <fullName evidence="3">beta-N-acetylhexosaminidase</fullName>
        <ecNumber evidence="3">3.2.1.52</ecNumber>
    </recommendedName>
</protein>
<keyword evidence="4" id="KW-0378">Hydrolase</keyword>
<reference evidence="7 8" key="1">
    <citation type="submission" date="2015-11" db="EMBL/GenBank/DDBJ databases">
        <title>Whole-Genome Sequence of Candidatus Oderbacter manganicum from the National Park Lower Oder Valley, Germany.</title>
        <authorList>
            <person name="Braun B."/>
            <person name="Liere K."/>
            <person name="Szewzyk U."/>
        </authorList>
    </citation>
    <scope>NUCLEOTIDE SEQUENCE [LARGE SCALE GENOMIC DNA]</scope>
    <source>
        <strain evidence="7 8">OTSz_A_272</strain>
    </source>
</reference>
<dbReference type="InterPro" id="IPR036962">
    <property type="entry name" value="Glyco_hydro_3_N_sf"/>
</dbReference>
<dbReference type="KEGG" id="cbot:ATE48_18275"/>
<evidence type="ECO:0000313" key="8">
    <source>
        <dbReference type="Proteomes" id="UP000092498"/>
    </source>
</evidence>
<gene>
    <name evidence="7" type="ORF">ATE48_18275</name>
</gene>
<evidence type="ECO:0000313" key="7">
    <source>
        <dbReference type="EMBL" id="ANP47708.1"/>
    </source>
</evidence>
<accession>A0A1B1AMA7</accession>
<evidence type="ECO:0000256" key="5">
    <source>
        <dbReference type="ARBA" id="ARBA00023295"/>
    </source>
</evidence>
<dbReference type="InParanoid" id="A0A1B1AMA7"/>
<keyword evidence="8" id="KW-1185">Reference proteome</keyword>
<evidence type="ECO:0000256" key="3">
    <source>
        <dbReference type="ARBA" id="ARBA00012663"/>
    </source>
</evidence>
<sequence>MLSCLLGLRQPKLDAETRAFFRDACPWGFIVFREACVSREQLRALCADLRDTVGHDAIVWIDQEGGRVARLKAPEWPTWPAAGKFGEIYAKQKDAGLEAAYLGYRLIAHELRDAGLDGDFAPVLDVPVEGSDKIVGDRAFSADPKIVALLARAALNGLHDGSVAGCIKHMPGHGRATADSHLALPKVGAQEIDLANDVLPFTELADAEAAMTAHIVFKAWDPDRPATCSPVVIDEIIRKRIGFQGMLMSDDLDMHALQYALNGGLKERAEAAVGAGCDVVLQCSGVLKEMQTTAAGCRELAGLPLVRARAVEAFAKRPPREFDAGAGWARFKQLMADFAPA</sequence>
<keyword evidence="5" id="KW-0326">Glycosidase</keyword>
<dbReference type="GO" id="GO:0004563">
    <property type="term" value="F:beta-N-acetylhexosaminidase activity"/>
    <property type="evidence" value="ECO:0007669"/>
    <property type="project" value="UniProtKB-EC"/>
</dbReference>
<dbReference type="AlphaFoldDB" id="A0A1B1AMA7"/>
<dbReference type="SUPFAM" id="SSF51445">
    <property type="entry name" value="(Trans)glycosidases"/>
    <property type="match status" value="1"/>
</dbReference>
<dbReference type="InterPro" id="IPR019800">
    <property type="entry name" value="Glyco_hydro_3_AS"/>
</dbReference>
<dbReference type="Pfam" id="PF00933">
    <property type="entry name" value="Glyco_hydro_3"/>
    <property type="match status" value="1"/>
</dbReference>
<dbReference type="Proteomes" id="UP000092498">
    <property type="component" value="Chromosome"/>
</dbReference>
<proteinExistence type="inferred from homology"/>
<dbReference type="OrthoDB" id="9786661at2"/>
<evidence type="ECO:0000256" key="2">
    <source>
        <dbReference type="ARBA" id="ARBA00005336"/>
    </source>
</evidence>
<comment type="catalytic activity">
    <reaction evidence="1">
        <text>Hydrolysis of terminal non-reducing N-acetyl-D-hexosamine residues in N-acetyl-beta-D-hexosaminides.</text>
        <dbReference type="EC" id="3.2.1.52"/>
    </reaction>
</comment>
<dbReference type="GO" id="GO:0009254">
    <property type="term" value="P:peptidoglycan turnover"/>
    <property type="evidence" value="ECO:0007669"/>
    <property type="project" value="TreeGrafter"/>
</dbReference>
<organism evidence="7 8">
    <name type="scientific">Candidatus Viadribacter manganicus</name>
    <dbReference type="NCBI Taxonomy" id="1759059"/>
    <lineage>
        <taxon>Bacteria</taxon>
        <taxon>Pseudomonadati</taxon>
        <taxon>Pseudomonadota</taxon>
        <taxon>Alphaproteobacteria</taxon>
        <taxon>Hyphomonadales</taxon>
        <taxon>Hyphomonadaceae</taxon>
        <taxon>Candidatus Viadribacter</taxon>
    </lineage>
</organism>
<evidence type="ECO:0000256" key="4">
    <source>
        <dbReference type="ARBA" id="ARBA00022801"/>
    </source>
</evidence>
<dbReference type="EC" id="3.2.1.52" evidence="3"/>
<dbReference type="FunCoup" id="A0A1B1AMA7">
    <property type="interactions" value="313"/>
</dbReference>